<organism evidence="2 3">
    <name type="scientific">Drosophila ananassae</name>
    <name type="common">Fruit fly</name>
    <dbReference type="NCBI Taxonomy" id="7217"/>
    <lineage>
        <taxon>Eukaryota</taxon>
        <taxon>Metazoa</taxon>
        <taxon>Ecdysozoa</taxon>
        <taxon>Arthropoda</taxon>
        <taxon>Hexapoda</taxon>
        <taxon>Insecta</taxon>
        <taxon>Pterygota</taxon>
        <taxon>Neoptera</taxon>
        <taxon>Endopterygota</taxon>
        <taxon>Diptera</taxon>
        <taxon>Brachycera</taxon>
        <taxon>Muscomorpha</taxon>
        <taxon>Ephydroidea</taxon>
        <taxon>Drosophilidae</taxon>
        <taxon>Drosophila</taxon>
        <taxon>Sophophora</taxon>
    </lineage>
</organism>
<dbReference type="InParanoid" id="B3MQ32"/>
<feature type="region of interest" description="Disordered" evidence="1">
    <location>
        <begin position="106"/>
        <end position="184"/>
    </location>
</feature>
<dbReference type="OMA" id="RHFQRTH"/>
<dbReference type="PhylomeDB" id="B3MQ32"/>
<dbReference type="OrthoDB" id="7871834at2759"/>
<evidence type="ECO:0000256" key="1">
    <source>
        <dbReference type="SAM" id="MobiDB-lite"/>
    </source>
</evidence>
<dbReference type="GeneID" id="6503076"/>
<feature type="compositionally biased region" description="Low complexity" evidence="1">
    <location>
        <begin position="127"/>
        <end position="140"/>
    </location>
</feature>
<dbReference type="EMBL" id="CH902621">
    <property type="protein sequence ID" value="EDV44458.1"/>
    <property type="molecule type" value="Genomic_DNA"/>
</dbReference>
<evidence type="ECO:0000313" key="3">
    <source>
        <dbReference type="Proteomes" id="UP000007801"/>
    </source>
</evidence>
<accession>B3MQ32</accession>
<protein>
    <submittedName>
        <fullName evidence="2">Uncharacterized protein</fullName>
    </submittedName>
</protein>
<dbReference type="AlphaFoldDB" id="B3MQ32"/>
<evidence type="ECO:0000313" key="2">
    <source>
        <dbReference type="EMBL" id="EDV44458.1"/>
    </source>
</evidence>
<proteinExistence type="predicted"/>
<dbReference type="Proteomes" id="UP000007801">
    <property type="component" value="Unassembled WGS sequence"/>
</dbReference>
<feature type="compositionally biased region" description="Low complexity" evidence="1">
    <location>
        <begin position="148"/>
        <end position="165"/>
    </location>
</feature>
<gene>
    <name evidence="2" type="primary">Dana\GF20368</name>
    <name evidence="2" type="synonym">dana_GLEANR_2778</name>
    <name evidence="2" type="ORF">GF20368</name>
</gene>
<reference evidence="2 3" key="1">
    <citation type="journal article" date="2007" name="Nature">
        <title>Evolution of genes and genomes on the Drosophila phylogeny.</title>
        <authorList>
            <consortium name="Drosophila 12 Genomes Consortium"/>
            <person name="Clark A.G."/>
            <person name="Eisen M.B."/>
            <person name="Smith D.R."/>
            <person name="Bergman C.M."/>
            <person name="Oliver B."/>
            <person name="Markow T.A."/>
            <person name="Kaufman T.C."/>
            <person name="Kellis M."/>
            <person name="Gelbart W."/>
            <person name="Iyer V.N."/>
            <person name="Pollard D.A."/>
            <person name="Sackton T.B."/>
            <person name="Larracuente A.M."/>
            <person name="Singh N.D."/>
            <person name="Abad J.P."/>
            <person name="Abt D.N."/>
            <person name="Adryan B."/>
            <person name="Aguade M."/>
            <person name="Akashi H."/>
            <person name="Anderson W.W."/>
            <person name="Aquadro C.F."/>
            <person name="Ardell D.H."/>
            <person name="Arguello R."/>
            <person name="Artieri C.G."/>
            <person name="Barbash D.A."/>
            <person name="Barker D."/>
            <person name="Barsanti P."/>
            <person name="Batterham P."/>
            <person name="Batzoglou S."/>
            <person name="Begun D."/>
            <person name="Bhutkar A."/>
            <person name="Blanco E."/>
            <person name="Bosak S.A."/>
            <person name="Bradley R.K."/>
            <person name="Brand A.D."/>
            <person name="Brent M.R."/>
            <person name="Brooks A.N."/>
            <person name="Brown R.H."/>
            <person name="Butlin R.K."/>
            <person name="Caggese C."/>
            <person name="Calvi B.R."/>
            <person name="Bernardo de Carvalho A."/>
            <person name="Caspi A."/>
            <person name="Castrezana S."/>
            <person name="Celniker S.E."/>
            <person name="Chang J.L."/>
            <person name="Chapple C."/>
            <person name="Chatterji S."/>
            <person name="Chinwalla A."/>
            <person name="Civetta A."/>
            <person name="Clifton S.W."/>
            <person name="Comeron J.M."/>
            <person name="Costello J.C."/>
            <person name="Coyne J.A."/>
            <person name="Daub J."/>
            <person name="David R.G."/>
            <person name="Delcher A.L."/>
            <person name="Delehaunty K."/>
            <person name="Do C.B."/>
            <person name="Ebling H."/>
            <person name="Edwards K."/>
            <person name="Eickbush T."/>
            <person name="Evans J.D."/>
            <person name="Filipski A."/>
            <person name="Findeiss S."/>
            <person name="Freyhult E."/>
            <person name="Fulton L."/>
            <person name="Fulton R."/>
            <person name="Garcia A.C."/>
            <person name="Gardiner A."/>
            <person name="Garfield D.A."/>
            <person name="Garvin B.E."/>
            <person name="Gibson G."/>
            <person name="Gilbert D."/>
            <person name="Gnerre S."/>
            <person name="Godfrey J."/>
            <person name="Good R."/>
            <person name="Gotea V."/>
            <person name="Gravely B."/>
            <person name="Greenberg A.J."/>
            <person name="Griffiths-Jones S."/>
            <person name="Gross S."/>
            <person name="Guigo R."/>
            <person name="Gustafson E.A."/>
            <person name="Haerty W."/>
            <person name="Hahn M.W."/>
            <person name="Halligan D.L."/>
            <person name="Halpern A.L."/>
            <person name="Halter G.M."/>
            <person name="Han M.V."/>
            <person name="Heger A."/>
            <person name="Hillier L."/>
            <person name="Hinrichs A.S."/>
            <person name="Holmes I."/>
            <person name="Hoskins R.A."/>
            <person name="Hubisz M.J."/>
            <person name="Hultmark D."/>
            <person name="Huntley M.A."/>
            <person name="Jaffe D.B."/>
            <person name="Jagadeeshan S."/>
            <person name="Jeck W.R."/>
            <person name="Johnson J."/>
            <person name="Jones C.D."/>
            <person name="Jordan W.C."/>
            <person name="Karpen G.H."/>
            <person name="Kataoka E."/>
            <person name="Keightley P.D."/>
            <person name="Kheradpour P."/>
            <person name="Kirkness E.F."/>
            <person name="Koerich L.B."/>
            <person name="Kristiansen K."/>
            <person name="Kudrna D."/>
            <person name="Kulathinal R.J."/>
            <person name="Kumar S."/>
            <person name="Kwok R."/>
            <person name="Lander E."/>
            <person name="Langley C.H."/>
            <person name="Lapoint R."/>
            <person name="Lazzaro B.P."/>
            <person name="Lee S.J."/>
            <person name="Levesque L."/>
            <person name="Li R."/>
            <person name="Lin C.F."/>
            <person name="Lin M.F."/>
            <person name="Lindblad-Toh K."/>
            <person name="Llopart A."/>
            <person name="Long M."/>
            <person name="Low L."/>
            <person name="Lozovsky E."/>
            <person name="Lu J."/>
            <person name="Luo M."/>
            <person name="Machado C.A."/>
            <person name="Makalowski W."/>
            <person name="Marzo M."/>
            <person name="Matsuda M."/>
            <person name="Matzkin L."/>
            <person name="McAllister B."/>
            <person name="McBride C.S."/>
            <person name="McKernan B."/>
            <person name="McKernan K."/>
            <person name="Mendez-Lago M."/>
            <person name="Minx P."/>
            <person name="Mollenhauer M.U."/>
            <person name="Montooth K."/>
            <person name="Mount S.M."/>
            <person name="Mu X."/>
            <person name="Myers E."/>
            <person name="Negre B."/>
            <person name="Newfeld S."/>
            <person name="Nielsen R."/>
            <person name="Noor M.A."/>
            <person name="O'Grady P."/>
            <person name="Pachter L."/>
            <person name="Papaceit M."/>
            <person name="Parisi M.J."/>
            <person name="Parisi M."/>
            <person name="Parts L."/>
            <person name="Pedersen J.S."/>
            <person name="Pesole G."/>
            <person name="Phillippy A.M."/>
            <person name="Ponting C.P."/>
            <person name="Pop M."/>
            <person name="Porcelli D."/>
            <person name="Powell J.R."/>
            <person name="Prohaska S."/>
            <person name="Pruitt K."/>
            <person name="Puig M."/>
            <person name="Quesneville H."/>
            <person name="Ram K.R."/>
            <person name="Rand D."/>
            <person name="Rasmussen M.D."/>
            <person name="Reed L.K."/>
            <person name="Reenan R."/>
            <person name="Reily A."/>
            <person name="Remington K.A."/>
            <person name="Rieger T.T."/>
            <person name="Ritchie M.G."/>
            <person name="Robin C."/>
            <person name="Rogers Y.H."/>
            <person name="Rohde C."/>
            <person name="Rozas J."/>
            <person name="Rubenfield M.J."/>
            <person name="Ruiz A."/>
            <person name="Russo S."/>
            <person name="Salzberg S.L."/>
            <person name="Sanchez-Gracia A."/>
            <person name="Saranga D.J."/>
            <person name="Sato H."/>
            <person name="Schaeffer S.W."/>
            <person name="Schatz M.C."/>
            <person name="Schlenke T."/>
            <person name="Schwartz R."/>
            <person name="Segarra C."/>
            <person name="Singh R.S."/>
            <person name="Sirot L."/>
            <person name="Sirota M."/>
            <person name="Sisneros N.B."/>
            <person name="Smith C.D."/>
            <person name="Smith T.F."/>
            <person name="Spieth J."/>
            <person name="Stage D.E."/>
            <person name="Stark A."/>
            <person name="Stephan W."/>
            <person name="Strausberg R.L."/>
            <person name="Strempel S."/>
            <person name="Sturgill D."/>
            <person name="Sutton G."/>
            <person name="Sutton G.G."/>
            <person name="Tao W."/>
            <person name="Teichmann S."/>
            <person name="Tobari Y.N."/>
            <person name="Tomimura Y."/>
            <person name="Tsolas J.M."/>
            <person name="Valente V.L."/>
            <person name="Venter E."/>
            <person name="Venter J.C."/>
            <person name="Vicario S."/>
            <person name="Vieira F.G."/>
            <person name="Vilella A.J."/>
            <person name="Villasante A."/>
            <person name="Walenz B."/>
            <person name="Wang J."/>
            <person name="Wasserman M."/>
            <person name="Watts T."/>
            <person name="Wilson D."/>
            <person name="Wilson R.K."/>
            <person name="Wing R.A."/>
            <person name="Wolfner M.F."/>
            <person name="Wong A."/>
            <person name="Wong G.K."/>
            <person name="Wu C.I."/>
            <person name="Wu G."/>
            <person name="Yamamoto D."/>
            <person name="Yang H.P."/>
            <person name="Yang S.P."/>
            <person name="Yorke J.A."/>
            <person name="Yoshida K."/>
            <person name="Zdobnov E."/>
            <person name="Zhang P."/>
            <person name="Zhang Y."/>
            <person name="Zimin A.V."/>
            <person name="Baldwin J."/>
            <person name="Abdouelleil A."/>
            <person name="Abdulkadir J."/>
            <person name="Abebe A."/>
            <person name="Abera B."/>
            <person name="Abreu J."/>
            <person name="Acer S.C."/>
            <person name="Aftuck L."/>
            <person name="Alexander A."/>
            <person name="An P."/>
            <person name="Anderson E."/>
            <person name="Anderson S."/>
            <person name="Arachi H."/>
            <person name="Azer M."/>
            <person name="Bachantsang P."/>
            <person name="Barry A."/>
            <person name="Bayul T."/>
            <person name="Berlin A."/>
            <person name="Bessette D."/>
            <person name="Bloom T."/>
            <person name="Blye J."/>
            <person name="Boguslavskiy L."/>
            <person name="Bonnet C."/>
            <person name="Boukhgalter B."/>
            <person name="Bourzgui I."/>
            <person name="Brown A."/>
            <person name="Cahill P."/>
            <person name="Channer S."/>
            <person name="Cheshatsang Y."/>
            <person name="Chuda L."/>
            <person name="Citroen M."/>
            <person name="Collymore A."/>
            <person name="Cooke P."/>
            <person name="Costello M."/>
            <person name="D'Aco K."/>
            <person name="Daza R."/>
            <person name="De Haan G."/>
            <person name="DeGray S."/>
            <person name="DeMaso C."/>
            <person name="Dhargay N."/>
            <person name="Dooley K."/>
            <person name="Dooley E."/>
            <person name="Doricent M."/>
            <person name="Dorje P."/>
            <person name="Dorjee K."/>
            <person name="Dupes A."/>
            <person name="Elong R."/>
            <person name="Falk J."/>
            <person name="Farina A."/>
            <person name="Faro S."/>
            <person name="Ferguson D."/>
            <person name="Fisher S."/>
            <person name="Foley C.D."/>
            <person name="Franke A."/>
            <person name="Friedrich D."/>
            <person name="Gadbois L."/>
            <person name="Gearin G."/>
            <person name="Gearin C.R."/>
            <person name="Giannoukos G."/>
            <person name="Goode T."/>
            <person name="Graham J."/>
            <person name="Grandbois E."/>
            <person name="Grewal S."/>
            <person name="Gyaltsen K."/>
            <person name="Hafez N."/>
            <person name="Hagos B."/>
            <person name="Hall J."/>
            <person name="Henson C."/>
            <person name="Hollinger A."/>
            <person name="Honan T."/>
            <person name="Huard M.D."/>
            <person name="Hughes L."/>
            <person name="Hurhula B."/>
            <person name="Husby M.E."/>
            <person name="Kamat A."/>
            <person name="Kanga B."/>
            <person name="Kashin S."/>
            <person name="Khazanovich D."/>
            <person name="Kisner P."/>
            <person name="Lance K."/>
            <person name="Lara M."/>
            <person name="Lee W."/>
            <person name="Lennon N."/>
            <person name="Letendre F."/>
            <person name="LeVine R."/>
            <person name="Lipovsky A."/>
            <person name="Liu X."/>
            <person name="Liu J."/>
            <person name="Liu S."/>
            <person name="Lokyitsang T."/>
            <person name="Lokyitsang Y."/>
            <person name="Lubonja R."/>
            <person name="Lui A."/>
            <person name="MacDonald P."/>
            <person name="Magnisalis V."/>
            <person name="Maru K."/>
            <person name="Matthews C."/>
            <person name="McCusker W."/>
            <person name="McDonough S."/>
            <person name="Mehta T."/>
            <person name="Meldrim J."/>
            <person name="Meneus L."/>
            <person name="Mihai O."/>
            <person name="Mihalev A."/>
            <person name="Mihova T."/>
            <person name="Mittelman R."/>
            <person name="Mlenga V."/>
            <person name="Montmayeur A."/>
            <person name="Mulrain L."/>
            <person name="Navidi A."/>
            <person name="Naylor J."/>
            <person name="Negash T."/>
            <person name="Nguyen T."/>
            <person name="Nguyen N."/>
            <person name="Nicol R."/>
            <person name="Norbu C."/>
            <person name="Norbu N."/>
            <person name="Novod N."/>
            <person name="O'Neill B."/>
            <person name="Osman S."/>
            <person name="Markiewicz E."/>
            <person name="Oyono O.L."/>
            <person name="Patti C."/>
            <person name="Phunkhang P."/>
            <person name="Pierre F."/>
            <person name="Priest M."/>
            <person name="Raghuraman S."/>
            <person name="Rege F."/>
            <person name="Reyes R."/>
            <person name="Rise C."/>
            <person name="Rogov P."/>
            <person name="Ross K."/>
            <person name="Ryan E."/>
            <person name="Settipalli S."/>
            <person name="Shea T."/>
            <person name="Sherpa N."/>
            <person name="Shi L."/>
            <person name="Shih D."/>
            <person name="Sparrow T."/>
            <person name="Spaulding J."/>
            <person name="Stalker J."/>
            <person name="Stange-Thomann N."/>
            <person name="Stavropoulos S."/>
            <person name="Stone C."/>
            <person name="Strader C."/>
            <person name="Tesfaye S."/>
            <person name="Thomson T."/>
            <person name="Thoulutsang Y."/>
            <person name="Thoulutsang D."/>
            <person name="Topham K."/>
            <person name="Topping I."/>
            <person name="Tsamla T."/>
            <person name="Vassiliev H."/>
            <person name="Vo A."/>
            <person name="Wangchuk T."/>
            <person name="Wangdi T."/>
            <person name="Weiand M."/>
            <person name="Wilkinson J."/>
            <person name="Wilson A."/>
            <person name="Yadav S."/>
            <person name="Young G."/>
            <person name="Yu Q."/>
            <person name="Zembek L."/>
            <person name="Zhong D."/>
            <person name="Zimmer A."/>
            <person name="Zwirko Z."/>
            <person name="Jaffe D.B."/>
            <person name="Alvarez P."/>
            <person name="Brockman W."/>
            <person name="Butler J."/>
            <person name="Chin C."/>
            <person name="Gnerre S."/>
            <person name="Grabherr M."/>
            <person name="Kleber M."/>
            <person name="Mauceli E."/>
            <person name="MacCallum I."/>
        </authorList>
    </citation>
    <scope>NUCLEOTIDE SEQUENCE [LARGE SCALE GENOMIC DNA]</scope>
    <source>
        <strain evidence="3">Tucson 14024-0371.13</strain>
    </source>
</reference>
<name>B3MQ32_DROAN</name>
<dbReference type="KEGG" id="dan:6503076"/>
<keyword evidence="3" id="KW-1185">Reference proteome</keyword>
<sequence length="211" mass="23386">MERNGKIICLTREVTPFTGGMATMSLDDYYEQHVVPAQKFQRPGFGRNPTRAELRRHFQLTHFFGPAYRDHAHAQANLANQQRVEDLHRQIRELKKVLEMKTNADGAQKRLEASSSRFASNARPGTSGAKAGNSKASAGRASRRAPARRFAPSRAPETPANSAKPAKPKPKPKTKPQAPTPLILKIGDEIIYDEGYKSDPIWMPSDANNSA</sequence>
<dbReference type="HOGENOM" id="CLU_1273447_0_0_1"/>